<evidence type="ECO:0000256" key="4">
    <source>
        <dbReference type="ARBA" id="ARBA00023136"/>
    </source>
</evidence>
<evidence type="ECO:0000256" key="6">
    <source>
        <dbReference type="SAM" id="MobiDB-lite"/>
    </source>
</evidence>
<gene>
    <name evidence="9" type="ORF">H2200_004301</name>
</gene>
<feature type="region of interest" description="Disordered" evidence="6">
    <location>
        <begin position="290"/>
        <end position="324"/>
    </location>
</feature>
<dbReference type="EMBL" id="JAPDRK010000006">
    <property type="protein sequence ID" value="KAJ9611118.1"/>
    <property type="molecule type" value="Genomic_DNA"/>
</dbReference>
<dbReference type="Proteomes" id="UP001172673">
    <property type="component" value="Unassembled WGS sequence"/>
</dbReference>
<evidence type="ECO:0000256" key="7">
    <source>
        <dbReference type="SAM" id="Phobius"/>
    </source>
</evidence>
<sequence>MAGTPPAVLDKPSRQAELIGVTSFLLTFSTLFVLGRLYTRIFTTRSFGWDDVFIGLATLAGWADQGLLIAQAKKGLGVTISQIPPNNFVPLFKYLEFAILMNGVAMCFVKLAIGLSLLRLSLSKKFNYAVIACIVLSALVNLIVFPGTFAQCRPMNKLWNPAIEGTCWPKRASLALSYTQTVGNIVTDFAFTFGPLFYLSKVKVSQYNKWALRGVFLIGLLATACAVAKATQLPKNQHSKDPTYETVDLTILVVAELSAGLLAAALPPLKTTFERILLRVFGVRSGLTTPSATRSKGHSYANSRTIRSSRRPAPGSTMGTGFEFEDDMQHGTATYVMGGVGKMKKMQDEEDSVEDDQKHILHSGSVKTGSDGHDGDGPQGDWITKTIEYTVSDSQSMHDHAR</sequence>
<feature type="transmembrane region" description="Helical" evidence="7">
    <location>
        <begin position="210"/>
        <end position="229"/>
    </location>
</feature>
<evidence type="ECO:0000259" key="8">
    <source>
        <dbReference type="Pfam" id="PF20684"/>
    </source>
</evidence>
<comment type="subcellular location">
    <subcellularLocation>
        <location evidence="1">Membrane</location>
        <topology evidence="1">Multi-pass membrane protein</topology>
    </subcellularLocation>
</comment>
<feature type="region of interest" description="Disordered" evidence="6">
    <location>
        <begin position="345"/>
        <end position="382"/>
    </location>
</feature>
<feature type="transmembrane region" description="Helical" evidence="7">
    <location>
        <begin position="249"/>
        <end position="269"/>
    </location>
</feature>
<evidence type="ECO:0000256" key="2">
    <source>
        <dbReference type="ARBA" id="ARBA00022692"/>
    </source>
</evidence>
<dbReference type="Pfam" id="PF20684">
    <property type="entry name" value="Fung_rhodopsin"/>
    <property type="match status" value="1"/>
</dbReference>
<dbReference type="InterPro" id="IPR049326">
    <property type="entry name" value="Rhodopsin_dom_fungi"/>
</dbReference>
<comment type="similarity">
    <text evidence="5">Belongs to the SAT4 family.</text>
</comment>
<feature type="transmembrane region" description="Helical" evidence="7">
    <location>
        <begin position="126"/>
        <end position="149"/>
    </location>
</feature>
<keyword evidence="2 7" id="KW-0812">Transmembrane</keyword>
<reference evidence="9" key="1">
    <citation type="submission" date="2022-10" db="EMBL/GenBank/DDBJ databases">
        <title>Culturing micro-colonial fungi from biological soil crusts in the Mojave desert and describing Neophaeococcomyces mojavensis, and introducing the new genera and species Taxawa tesnikishii.</title>
        <authorList>
            <person name="Kurbessoian T."/>
            <person name="Stajich J.E."/>
        </authorList>
    </citation>
    <scope>NUCLEOTIDE SEQUENCE</scope>
    <source>
        <strain evidence="9">TK_41</strain>
    </source>
</reference>
<evidence type="ECO:0000313" key="10">
    <source>
        <dbReference type="Proteomes" id="UP001172673"/>
    </source>
</evidence>
<evidence type="ECO:0000313" key="9">
    <source>
        <dbReference type="EMBL" id="KAJ9611118.1"/>
    </source>
</evidence>
<name>A0AA39CK21_9EURO</name>
<feature type="compositionally biased region" description="Polar residues" evidence="6">
    <location>
        <begin position="290"/>
        <end position="306"/>
    </location>
</feature>
<keyword evidence="3 7" id="KW-1133">Transmembrane helix</keyword>
<evidence type="ECO:0000256" key="3">
    <source>
        <dbReference type="ARBA" id="ARBA00022989"/>
    </source>
</evidence>
<protein>
    <recommendedName>
        <fullName evidence="8">Rhodopsin domain-containing protein</fullName>
    </recommendedName>
</protein>
<dbReference type="GO" id="GO:0016020">
    <property type="term" value="C:membrane"/>
    <property type="evidence" value="ECO:0007669"/>
    <property type="project" value="UniProtKB-SubCell"/>
</dbReference>
<keyword evidence="10" id="KW-1185">Reference proteome</keyword>
<feature type="transmembrane region" description="Helical" evidence="7">
    <location>
        <begin position="18"/>
        <end position="39"/>
    </location>
</feature>
<keyword evidence="4 7" id="KW-0472">Membrane</keyword>
<dbReference type="PANTHER" id="PTHR33048:SF47">
    <property type="entry name" value="INTEGRAL MEMBRANE PROTEIN-RELATED"/>
    <property type="match status" value="1"/>
</dbReference>
<evidence type="ECO:0000256" key="5">
    <source>
        <dbReference type="ARBA" id="ARBA00038359"/>
    </source>
</evidence>
<dbReference type="PANTHER" id="PTHR33048">
    <property type="entry name" value="PTH11-LIKE INTEGRAL MEMBRANE PROTEIN (AFU_ORTHOLOGUE AFUA_5G11245)"/>
    <property type="match status" value="1"/>
</dbReference>
<accession>A0AA39CK21</accession>
<dbReference type="InterPro" id="IPR052337">
    <property type="entry name" value="SAT4-like"/>
</dbReference>
<proteinExistence type="inferred from homology"/>
<organism evidence="9 10">
    <name type="scientific">Cladophialophora chaetospira</name>
    <dbReference type="NCBI Taxonomy" id="386627"/>
    <lineage>
        <taxon>Eukaryota</taxon>
        <taxon>Fungi</taxon>
        <taxon>Dikarya</taxon>
        <taxon>Ascomycota</taxon>
        <taxon>Pezizomycotina</taxon>
        <taxon>Eurotiomycetes</taxon>
        <taxon>Chaetothyriomycetidae</taxon>
        <taxon>Chaetothyriales</taxon>
        <taxon>Herpotrichiellaceae</taxon>
        <taxon>Cladophialophora</taxon>
    </lineage>
</organism>
<feature type="transmembrane region" description="Helical" evidence="7">
    <location>
        <begin position="91"/>
        <end position="114"/>
    </location>
</feature>
<comment type="caution">
    <text evidence="9">The sequence shown here is derived from an EMBL/GenBank/DDBJ whole genome shotgun (WGS) entry which is preliminary data.</text>
</comment>
<evidence type="ECO:0000256" key="1">
    <source>
        <dbReference type="ARBA" id="ARBA00004141"/>
    </source>
</evidence>
<dbReference type="AlphaFoldDB" id="A0AA39CK21"/>
<feature type="domain" description="Rhodopsin" evidence="8">
    <location>
        <begin position="36"/>
        <end position="274"/>
    </location>
</feature>